<organism evidence="2 3">
    <name type="scientific">Bradyrhizobium brasilense</name>
    <dbReference type="NCBI Taxonomy" id="1419277"/>
    <lineage>
        <taxon>Bacteria</taxon>
        <taxon>Pseudomonadati</taxon>
        <taxon>Pseudomonadota</taxon>
        <taxon>Alphaproteobacteria</taxon>
        <taxon>Hyphomicrobiales</taxon>
        <taxon>Nitrobacteraceae</taxon>
        <taxon>Bradyrhizobium</taxon>
    </lineage>
</organism>
<dbReference type="Proteomes" id="UP000199245">
    <property type="component" value="Unassembled WGS sequence"/>
</dbReference>
<dbReference type="RefSeq" id="WP_167350445.1">
    <property type="nucleotide sequence ID" value="NZ_FMZW01000003.1"/>
</dbReference>
<evidence type="ECO:0000256" key="1">
    <source>
        <dbReference type="SAM" id="Phobius"/>
    </source>
</evidence>
<keyword evidence="1" id="KW-0472">Membrane</keyword>
<dbReference type="AlphaFoldDB" id="A0A1G6LZ82"/>
<protein>
    <submittedName>
        <fullName evidence="2">Uncharacterized protein</fullName>
    </submittedName>
</protein>
<accession>A0A1G6LZ82</accession>
<reference evidence="2 3" key="1">
    <citation type="submission" date="2016-10" db="EMBL/GenBank/DDBJ databases">
        <authorList>
            <person name="de Groot N.N."/>
        </authorList>
    </citation>
    <scope>NUCLEOTIDE SEQUENCE [LARGE SCALE GENOMIC DNA]</scope>
    <source>
        <strain evidence="2 3">R5</strain>
    </source>
</reference>
<gene>
    <name evidence="2" type="ORF">SAMN05216337_100394</name>
</gene>
<evidence type="ECO:0000313" key="2">
    <source>
        <dbReference type="EMBL" id="SDC48540.1"/>
    </source>
</evidence>
<sequence length="52" mass="6057">MFYSQEEKNSLLARLKEKSVSGAFVGLTVLAMAGWIYLLSSMFLKFMLWWFS</sequence>
<evidence type="ECO:0000313" key="3">
    <source>
        <dbReference type="Proteomes" id="UP000199245"/>
    </source>
</evidence>
<feature type="transmembrane region" description="Helical" evidence="1">
    <location>
        <begin position="21"/>
        <end position="51"/>
    </location>
</feature>
<proteinExistence type="predicted"/>
<dbReference type="EMBL" id="FMZW01000003">
    <property type="protein sequence ID" value="SDC48540.1"/>
    <property type="molecule type" value="Genomic_DNA"/>
</dbReference>
<name>A0A1G6LZ82_9BRAD</name>
<keyword evidence="1" id="KW-0812">Transmembrane</keyword>
<keyword evidence="1" id="KW-1133">Transmembrane helix</keyword>